<evidence type="ECO:0000256" key="8">
    <source>
        <dbReference type="PIRSR" id="PIRSR600175-1"/>
    </source>
</evidence>
<feature type="binding site" evidence="8">
    <location>
        <position position="110"/>
    </location>
    <ligand>
        <name>Na(+)</name>
        <dbReference type="ChEBI" id="CHEBI:29101"/>
        <label>1</label>
    </ligand>
</feature>
<feature type="transmembrane region" description="Helical" evidence="11">
    <location>
        <begin position="287"/>
        <end position="312"/>
    </location>
</feature>
<evidence type="ECO:0000256" key="4">
    <source>
        <dbReference type="ARBA" id="ARBA00022692"/>
    </source>
</evidence>
<feature type="transmembrane region" description="Helical" evidence="11">
    <location>
        <begin position="469"/>
        <end position="487"/>
    </location>
</feature>
<feature type="transmembrane region" description="Helical" evidence="11">
    <location>
        <begin position="260"/>
        <end position="278"/>
    </location>
</feature>
<feature type="transmembrane region" description="Helical" evidence="11">
    <location>
        <begin position="369"/>
        <end position="394"/>
    </location>
</feature>
<feature type="transmembrane region" description="Helical" evidence="11">
    <location>
        <begin position="127"/>
        <end position="148"/>
    </location>
</feature>
<feature type="binding site" evidence="8">
    <location>
        <position position="445"/>
    </location>
    <ligand>
        <name>Na(+)</name>
        <dbReference type="ChEBI" id="CHEBI:29101"/>
        <label>1</label>
    </ligand>
</feature>
<feature type="transmembrane region" description="Helical" evidence="11">
    <location>
        <begin position="584"/>
        <end position="604"/>
    </location>
</feature>
<dbReference type="GO" id="GO:0015187">
    <property type="term" value="F:glycine transmembrane transporter activity"/>
    <property type="evidence" value="ECO:0007669"/>
    <property type="project" value="TreeGrafter"/>
</dbReference>
<evidence type="ECO:0000313" key="13">
    <source>
        <dbReference type="Proteomes" id="UP001321473"/>
    </source>
</evidence>
<evidence type="ECO:0000313" key="12">
    <source>
        <dbReference type="EMBL" id="KAK8776345.1"/>
    </source>
</evidence>
<evidence type="ECO:0000256" key="2">
    <source>
        <dbReference type="ARBA" id="ARBA00006459"/>
    </source>
</evidence>
<comment type="caution">
    <text evidence="12">The sequence shown here is derived from an EMBL/GenBank/DDBJ whole genome shotgun (WGS) entry which is preliminary data.</text>
</comment>
<dbReference type="GO" id="GO:0005283">
    <property type="term" value="F:amino acid:sodium symporter activity"/>
    <property type="evidence" value="ECO:0007669"/>
    <property type="project" value="TreeGrafter"/>
</dbReference>
<dbReference type="PROSITE" id="PS00610">
    <property type="entry name" value="NA_NEUROTRAN_SYMP_1"/>
    <property type="match status" value="1"/>
</dbReference>
<feature type="transmembrane region" description="Helical" evidence="11">
    <location>
        <begin position="545"/>
        <end position="564"/>
    </location>
</feature>
<feature type="binding site" evidence="8">
    <location>
        <position position="441"/>
    </location>
    <ligand>
        <name>Na(+)</name>
        <dbReference type="ChEBI" id="CHEBI:29101"/>
        <label>1</label>
    </ligand>
</feature>
<comment type="subcellular location">
    <subcellularLocation>
        <location evidence="1">Membrane</location>
        <topology evidence="1">Multi-pass membrane protein</topology>
    </subcellularLocation>
</comment>
<evidence type="ECO:0000256" key="6">
    <source>
        <dbReference type="ARBA" id="ARBA00022989"/>
    </source>
</evidence>
<dbReference type="PROSITE" id="PS50267">
    <property type="entry name" value="NA_NEUROTRAN_SYMP_3"/>
    <property type="match status" value="1"/>
</dbReference>
<dbReference type="Proteomes" id="UP001321473">
    <property type="component" value="Unassembled WGS sequence"/>
</dbReference>
<evidence type="ECO:0000256" key="9">
    <source>
        <dbReference type="RuleBase" id="RU003732"/>
    </source>
</evidence>
<feature type="transmembrane region" description="Helical" evidence="11">
    <location>
        <begin position="169"/>
        <end position="193"/>
    </location>
</feature>
<keyword evidence="3 9" id="KW-0813">Transport</keyword>
<keyword evidence="13" id="KW-1185">Reference proteome</keyword>
<evidence type="ECO:0000256" key="1">
    <source>
        <dbReference type="ARBA" id="ARBA00004141"/>
    </source>
</evidence>
<evidence type="ECO:0000256" key="11">
    <source>
        <dbReference type="SAM" id="Phobius"/>
    </source>
</evidence>
<feature type="region of interest" description="Disordered" evidence="10">
    <location>
        <begin position="45"/>
        <end position="83"/>
    </location>
</feature>
<organism evidence="12 13">
    <name type="scientific">Amblyomma americanum</name>
    <name type="common">Lone star tick</name>
    <dbReference type="NCBI Taxonomy" id="6943"/>
    <lineage>
        <taxon>Eukaryota</taxon>
        <taxon>Metazoa</taxon>
        <taxon>Ecdysozoa</taxon>
        <taxon>Arthropoda</taxon>
        <taxon>Chelicerata</taxon>
        <taxon>Arachnida</taxon>
        <taxon>Acari</taxon>
        <taxon>Parasitiformes</taxon>
        <taxon>Ixodida</taxon>
        <taxon>Ixodoidea</taxon>
        <taxon>Ixodidae</taxon>
        <taxon>Amblyomminae</taxon>
        <taxon>Amblyomma</taxon>
    </lineage>
</organism>
<feature type="transmembrane region" description="Helical" evidence="11">
    <location>
        <begin position="507"/>
        <end position="524"/>
    </location>
</feature>
<dbReference type="AlphaFoldDB" id="A0AAQ4ENN5"/>
<keyword evidence="8" id="KW-0915">Sodium</keyword>
<feature type="transmembrane region" description="Helical" evidence="11">
    <location>
        <begin position="332"/>
        <end position="357"/>
    </location>
</feature>
<evidence type="ECO:0000256" key="7">
    <source>
        <dbReference type="ARBA" id="ARBA00023136"/>
    </source>
</evidence>
<reference evidence="12 13" key="1">
    <citation type="journal article" date="2023" name="Arcadia Sci">
        <title>De novo assembly of a long-read Amblyomma americanum tick genome.</title>
        <authorList>
            <person name="Chou S."/>
            <person name="Poskanzer K.E."/>
            <person name="Rollins M."/>
            <person name="Thuy-Boun P.S."/>
        </authorList>
    </citation>
    <scope>NUCLEOTIDE SEQUENCE [LARGE SCALE GENOMIC DNA]</scope>
    <source>
        <strain evidence="12">F_SG_1</strain>
        <tissue evidence="12">Salivary glands</tissue>
    </source>
</reference>
<dbReference type="Pfam" id="PF00209">
    <property type="entry name" value="SNF"/>
    <property type="match status" value="1"/>
</dbReference>
<dbReference type="InterPro" id="IPR037272">
    <property type="entry name" value="SNS_sf"/>
</dbReference>
<feature type="binding site" evidence="8">
    <location>
        <position position="103"/>
    </location>
    <ligand>
        <name>Na(+)</name>
        <dbReference type="ChEBI" id="CHEBI:29101"/>
        <label>1</label>
    </ligand>
</feature>
<keyword evidence="7 11" id="KW-0472">Membrane</keyword>
<dbReference type="EMBL" id="JARKHS020013066">
    <property type="protein sequence ID" value="KAK8776345.1"/>
    <property type="molecule type" value="Genomic_DNA"/>
</dbReference>
<dbReference type="GO" id="GO:0015179">
    <property type="term" value="F:L-amino acid transmembrane transporter activity"/>
    <property type="evidence" value="ECO:0007669"/>
    <property type="project" value="TreeGrafter"/>
</dbReference>
<name>A0AAQ4ENN5_AMBAM</name>
<dbReference type="InterPro" id="IPR000175">
    <property type="entry name" value="Na/ntran_symport"/>
</dbReference>
<protein>
    <recommendedName>
        <fullName evidence="9">Transporter</fullName>
    </recommendedName>
</protein>
<dbReference type="GO" id="GO:0046872">
    <property type="term" value="F:metal ion binding"/>
    <property type="evidence" value="ECO:0007669"/>
    <property type="project" value="UniProtKB-KW"/>
</dbReference>
<dbReference type="PANTHER" id="PTHR11616">
    <property type="entry name" value="SODIUM/CHLORIDE DEPENDENT TRANSPORTER"/>
    <property type="match status" value="1"/>
</dbReference>
<sequence>MHGVTAALPKRHSGLECLRTIQPWCSRNSGSLTLTPVHLNGYDGAAAHPPPAAVKPEQKPPQDEEEEDEDPFGPPPTLRERSASITSRGNWGSRWEFLLSCVGLSVGIGNVWRFPYLAYQNGGGAFLIPYLIMLALAGKPMYFLELAFGQFAGQGPLTIWACAPICKGVGFAMVCVSMVVAVYYNVIMAYTIYYTASTFQSQVPWARCDPLWANSTPCFVRSQNTSEINLNETKPSSQVYWERYVLEITDGINDLGGVKWDLALCLLLSWIIVVACLVKGIKTSGKVVYFAATFPYVILITLMITGLCQPGAINGVLYFITPSFERLLDIKVWQAAAGQMFFSLSLSMGGLIMYSSYNKFSNNVFRDAMIVSVLDTFTSIISGMVIFSVLGAMAHDLGNIDVKDVAQGGPGLAFVAYPEALTRLPVPQLWSVLFFLMLFILGLDSEFAILETFVTSICDQAPFLRKHKWAFTIVMGIVCFLLGLPMVTRGGQYIFEIVDRFGGSTTLVFIGLVEVISLVYIYGYSRFSDDVFFMLDRRLGWYWKVTWTVTSPLVLLVIFIFSMVDQNEPVKYGDYEYPSWAIGIGWTITLFVMLQIPFWAIVAVHRERGNTLWEKMRHACRPSKHWGPSDPALKDQWKAATHRHAHPDVKVELKKFSQADTCYSVNGAAGVENKAYVATERDTR</sequence>
<proteinExistence type="inferred from homology"/>
<dbReference type="GO" id="GO:0005886">
    <property type="term" value="C:plasma membrane"/>
    <property type="evidence" value="ECO:0007669"/>
    <property type="project" value="TreeGrafter"/>
</dbReference>
<comment type="similarity">
    <text evidence="2 9">Belongs to the sodium:neurotransmitter symporter (SNF) (TC 2.A.22) family.</text>
</comment>
<dbReference type="GO" id="GO:0089718">
    <property type="term" value="P:amino acid import across plasma membrane"/>
    <property type="evidence" value="ECO:0007669"/>
    <property type="project" value="TreeGrafter"/>
</dbReference>
<evidence type="ECO:0000256" key="3">
    <source>
        <dbReference type="ARBA" id="ARBA00022448"/>
    </source>
</evidence>
<feature type="binding site" evidence="8">
    <location>
        <position position="444"/>
    </location>
    <ligand>
        <name>Na(+)</name>
        <dbReference type="ChEBI" id="CHEBI:29101"/>
        <label>1</label>
    </ligand>
</feature>
<keyword evidence="6 11" id="KW-1133">Transmembrane helix</keyword>
<evidence type="ECO:0000256" key="10">
    <source>
        <dbReference type="SAM" id="MobiDB-lite"/>
    </source>
</evidence>
<keyword evidence="8" id="KW-0479">Metal-binding</keyword>
<keyword evidence="4 9" id="KW-0812">Transmembrane</keyword>
<keyword evidence="5 9" id="KW-0769">Symport</keyword>
<evidence type="ECO:0000256" key="5">
    <source>
        <dbReference type="ARBA" id="ARBA00022847"/>
    </source>
</evidence>
<dbReference type="PANTHER" id="PTHR11616:SF236">
    <property type="entry name" value="TRANSPORTER"/>
    <property type="match status" value="1"/>
</dbReference>
<feature type="binding site" evidence="8">
    <location>
        <position position="343"/>
    </location>
    <ligand>
        <name>Na(+)</name>
        <dbReference type="ChEBI" id="CHEBI:29101"/>
        <label>1</label>
    </ligand>
</feature>
<dbReference type="SUPFAM" id="SSF161070">
    <property type="entry name" value="SNF-like"/>
    <property type="match status" value="1"/>
</dbReference>
<dbReference type="PRINTS" id="PR00176">
    <property type="entry name" value="NANEUSMPORT"/>
</dbReference>
<gene>
    <name evidence="12" type="ORF">V5799_030307</name>
</gene>
<accession>A0AAQ4ENN5</accession>
<feature type="transmembrane region" description="Helical" evidence="11">
    <location>
        <begin position="429"/>
        <end position="449"/>
    </location>
</feature>
<feature type="binding site" evidence="8">
    <location>
        <position position="106"/>
    </location>
    <ligand>
        <name>Na(+)</name>
        <dbReference type="ChEBI" id="CHEBI:29101"/>
        <label>1</label>
    </ligand>
</feature>
<dbReference type="NCBIfam" id="NF037979">
    <property type="entry name" value="Na_transp"/>
    <property type="match status" value="1"/>
</dbReference>
<feature type="transmembrane region" description="Helical" evidence="11">
    <location>
        <begin position="97"/>
        <end position="115"/>
    </location>
</feature>